<name>A0A2N1MMQ3_9GLOM</name>
<evidence type="ECO:0000256" key="4">
    <source>
        <dbReference type="SAM" id="Phobius"/>
    </source>
</evidence>
<dbReference type="InterPro" id="IPR015915">
    <property type="entry name" value="Kelch-typ_b-propeller"/>
</dbReference>
<dbReference type="VEuPathDB" id="FungiDB:RhiirFUN_009743"/>
<keyword evidence="4" id="KW-0472">Membrane</keyword>
<gene>
    <name evidence="5" type="ORF">RhiirC2_790647</name>
    <name evidence="6" type="ORF">RhiirC2_813681</name>
</gene>
<reference evidence="6 7" key="2">
    <citation type="submission" date="2017-10" db="EMBL/GenBank/DDBJ databases">
        <title>Extensive intraspecific genome diversity in a model arbuscular mycorrhizal fungus.</title>
        <authorList>
            <person name="Chen E.C.H."/>
            <person name="Morin E."/>
            <person name="Baudet D."/>
            <person name="Noel J."/>
            <person name="Ndikumana S."/>
            <person name="Charron P."/>
            <person name="St-Onge C."/>
            <person name="Giorgi J."/>
            <person name="Grigoriev I.V."/>
            <person name="Roux C."/>
            <person name="Martin F.M."/>
            <person name="Corradi N."/>
        </authorList>
    </citation>
    <scope>NUCLEOTIDE SEQUENCE [LARGE SCALE GENOMIC DNA]</scope>
    <source>
        <strain evidence="6 7">C2</strain>
    </source>
</reference>
<dbReference type="Proteomes" id="UP000233469">
    <property type="component" value="Unassembled WGS sequence"/>
</dbReference>
<dbReference type="SUPFAM" id="SSF117281">
    <property type="entry name" value="Kelch motif"/>
    <property type="match status" value="1"/>
</dbReference>
<evidence type="ECO:0000313" key="7">
    <source>
        <dbReference type="Proteomes" id="UP000233469"/>
    </source>
</evidence>
<keyword evidence="1" id="KW-0880">Kelch repeat</keyword>
<evidence type="ECO:0000256" key="1">
    <source>
        <dbReference type="ARBA" id="ARBA00022441"/>
    </source>
</evidence>
<sequence length="472" mass="53914">MTPYNSKRQGHTATFIDNKLYILGGYEDGRVRKDFFYIDFSVPFNTQNLITKDLSNINTVPEHSFAISVKGGANNNTLFLLFLYKATSMDSVYTFDPQTNLWNIPKIIGDTYHRSHSLTGIIDNKGKMYLWGGLDIYMNVNNDMLILDTVNLVWSKGSFAPTTIISNAAILLPDNKIIYMNLDVLSDNKLQVYIYDTIDDNWNIKETSGTIPSGRNGFTAVLGLDGQRVIIYGGSRDSSLYELNLINYEWHIPKTSGKTPASRTFHKANVIRKYMVISFGDGYNRSIENDILLLDISNVTEYIWTNEFNDSPPNNKPLIIAIIGSLLGCFLLSFVIGFIKYRRDKNRSKDDNDQAENNVHNYGQEIVQPLKNEKIFNHGQEIAELPNNDHIFNHGQEIVELPNNDNIFNHGKEIVQPHTPKPVINNKYNHEQESTQIANDKKLSLQYVQQLEQEIQDLKQMILQNNNQSTKN</sequence>
<keyword evidence="4" id="KW-0812">Transmembrane</keyword>
<dbReference type="Pfam" id="PF01344">
    <property type="entry name" value="Kelch_1"/>
    <property type="match status" value="1"/>
</dbReference>
<keyword evidence="4" id="KW-1133">Transmembrane helix</keyword>
<feature type="coiled-coil region" evidence="3">
    <location>
        <begin position="338"/>
        <end position="365"/>
    </location>
</feature>
<dbReference type="OrthoDB" id="2394146at2759"/>
<dbReference type="VEuPathDB" id="FungiDB:RhiirA1_471835"/>
<proteinExistence type="predicted"/>
<dbReference type="PANTHER" id="PTHR46093:SF3">
    <property type="entry name" value="ACYL-COA-BINDING DOMAIN-CONTAINING PROTEIN 4"/>
    <property type="match status" value="1"/>
</dbReference>
<reference evidence="6 7" key="1">
    <citation type="submission" date="2016-04" db="EMBL/GenBank/DDBJ databases">
        <title>Genome analyses suggest a sexual origin of heterokaryosis in a supposedly ancient asexual fungus.</title>
        <authorList>
            <person name="Ropars J."/>
            <person name="Sedzielewska K."/>
            <person name="Noel J."/>
            <person name="Charron P."/>
            <person name="Farinelli L."/>
            <person name="Marton T."/>
            <person name="Kruger M."/>
            <person name="Pelin A."/>
            <person name="Brachmann A."/>
            <person name="Corradi N."/>
        </authorList>
    </citation>
    <scope>NUCLEOTIDE SEQUENCE [LARGE SCALE GENOMIC DNA]</scope>
    <source>
        <strain evidence="6 7">C2</strain>
    </source>
</reference>
<comment type="caution">
    <text evidence="6">The sequence shown here is derived from an EMBL/GenBank/DDBJ whole genome shotgun (WGS) entry which is preliminary data.</text>
</comment>
<feature type="transmembrane region" description="Helical" evidence="4">
    <location>
        <begin position="318"/>
        <end position="339"/>
    </location>
</feature>
<dbReference type="InterPro" id="IPR006652">
    <property type="entry name" value="Kelch_1"/>
</dbReference>
<dbReference type="Gene3D" id="2.120.10.80">
    <property type="entry name" value="Kelch-type beta propeller"/>
    <property type="match status" value="2"/>
</dbReference>
<evidence type="ECO:0000313" key="5">
    <source>
        <dbReference type="EMBL" id="PKK62251.1"/>
    </source>
</evidence>
<dbReference type="VEuPathDB" id="FungiDB:FUN_007000"/>
<dbReference type="AlphaFoldDB" id="A0A2N1MMQ3"/>
<evidence type="ECO:0000256" key="2">
    <source>
        <dbReference type="ARBA" id="ARBA00022737"/>
    </source>
</evidence>
<keyword evidence="3" id="KW-0175">Coiled coil</keyword>
<evidence type="ECO:0008006" key="8">
    <source>
        <dbReference type="Google" id="ProtNLM"/>
    </source>
</evidence>
<dbReference type="EMBL" id="LLXL01001786">
    <property type="protein sequence ID" value="PKK62888.1"/>
    <property type="molecule type" value="Genomic_DNA"/>
</dbReference>
<evidence type="ECO:0000256" key="3">
    <source>
        <dbReference type="SAM" id="Coils"/>
    </source>
</evidence>
<evidence type="ECO:0000313" key="6">
    <source>
        <dbReference type="EMBL" id="PKK62888.1"/>
    </source>
</evidence>
<dbReference type="Pfam" id="PF24681">
    <property type="entry name" value="Kelch_KLHDC2_KLHL20_DRC7"/>
    <property type="match status" value="1"/>
</dbReference>
<dbReference type="PANTHER" id="PTHR46093">
    <property type="entry name" value="ACYL-COA-BINDING DOMAIN-CONTAINING PROTEIN 5"/>
    <property type="match status" value="1"/>
</dbReference>
<keyword evidence="2" id="KW-0677">Repeat</keyword>
<dbReference type="EMBL" id="LLXL01001977">
    <property type="protein sequence ID" value="PKK62251.1"/>
    <property type="molecule type" value="Genomic_DNA"/>
</dbReference>
<protein>
    <recommendedName>
        <fullName evidence="8">Galactose oxidase</fullName>
    </recommendedName>
</protein>
<feature type="coiled-coil region" evidence="3">
    <location>
        <begin position="441"/>
        <end position="468"/>
    </location>
</feature>
<accession>A0A2N1MMQ3</accession>
<organism evidence="6 7">
    <name type="scientific">Rhizophagus irregularis</name>
    <dbReference type="NCBI Taxonomy" id="588596"/>
    <lineage>
        <taxon>Eukaryota</taxon>
        <taxon>Fungi</taxon>
        <taxon>Fungi incertae sedis</taxon>
        <taxon>Mucoromycota</taxon>
        <taxon>Glomeromycotina</taxon>
        <taxon>Glomeromycetes</taxon>
        <taxon>Glomerales</taxon>
        <taxon>Glomeraceae</taxon>
        <taxon>Rhizophagus</taxon>
    </lineage>
</organism>